<dbReference type="PANTHER" id="PTHR44845">
    <property type="entry name" value="CARRIER DOMAIN-CONTAINING PROTEIN"/>
    <property type="match status" value="1"/>
</dbReference>
<dbReference type="InterPro" id="IPR045851">
    <property type="entry name" value="AMP-bd_C_sf"/>
</dbReference>
<sequence length="238" mass="27510">MKIHGHRIELGEIESHLLKNPQIKEAVVSAVGENRHDKQLIAYIVPKEDSCINVCTHPLDQAAFNMNEMQGELTDPIERLQFKLKKSGIRQFENTSDNKRIVAYVVMEKQENTEKNHSLLLKKYLKQNLPDYMLPETFLFIDALPLSPNGKIDRNALPESVIRKTSYLYPRDMIELKLSKLWEHLLQMSPISITDDFFENGGNSLRAIRLISNINQKFNHQGKYPVIFISLKNCHGRT</sequence>
<evidence type="ECO:0000313" key="4">
    <source>
        <dbReference type="EMBL" id="ETR70873.1"/>
    </source>
</evidence>
<comment type="caution">
    <text evidence="4">The sequence shown here is derived from an EMBL/GenBank/DDBJ whole genome shotgun (WGS) entry which is preliminary data.</text>
</comment>
<dbReference type="Gene3D" id="1.10.1200.10">
    <property type="entry name" value="ACP-like"/>
    <property type="match status" value="1"/>
</dbReference>
<evidence type="ECO:0000313" key="5">
    <source>
        <dbReference type="Proteomes" id="UP000189670"/>
    </source>
</evidence>
<dbReference type="PROSITE" id="PS50075">
    <property type="entry name" value="CARRIER"/>
    <property type="match status" value="1"/>
</dbReference>
<keyword evidence="1" id="KW-0596">Phosphopantetheine</keyword>
<dbReference type="Pfam" id="PF00550">
    <property type="entry name" value="PP-binding"/>
    <property type="match status" value="1"/>
</dbReference>
<dbReference type="InterPro" id="IPR009081">
    <property type="entry name" value="PP-bd_ACP"/>
</dbReference>
<dbReference type="EMBL" id="ATBP01000355">
    <property type="protein sequence ID" value="ETR70873.1"/>
    <property type="molecule type" value="Genomic_DNA"/>
</dbReference>
<dbReference type="SUPFAM" id="SSF47336">
    <property type="entry name" value="ACP-like"/>
    <property type="match status" value="1"/>
</dbReference>
<organism evidence="4 5">
    <name type="scientific">Candidatus Magnetoglobus multicellularis str. Araruama</name>
    <dbReference type="NCBI Taxonomy" id="890399"/>
    <lineage>
        <taxon>Bacteria</taxon>
        <taxon>Pseudomonadati</taxon>
        <taxon>Thermodesulfobacteriota</taxon>
        <taxon>Desulfobacteria</taxon>
        <taxon>Desulfobacterales</taxon>
        <taxon>Desulfobacteraceae</taxon>
        <taxon>Candidatus Magnetoglobus</taxon>
    </lineage>
</organism>
<accession>A0A1V1P7X2</accession>
<dbReference type="Proteomes" id="UP000189670">
    <property type="component" value="Unassembled WGS sequence"/>
</dbReference>
<reference evidence="5" key="1">
    <citation type="submission" date="2012-11" db="EMBL/GenBank/DDBJ databases">
        <authorList>
            <person name="Lucero-Rivera Y.E."/>
            <person name="Tovar-Ramirez D."/>
        </authorList>
    </citation>
    <scope>NUCLEOTIDE SEQUENCE [LARGE SCALE GENOMIC DNA]</scope>
    <source>
        <strain evidence="5">Araruama</strain>
    </source>
</reference>
<proteinExistence type="predicted"/>
<dbReference type="SUPFAM" id="SSF56801">
    <property type="entry name" value="Acetyl-CoA synthetase-like"/>
    <property type="match status" value="1"/>
</dbReference>
<dbReference type="InterPro" id="IPR036736">
    <property type="entry name" value="ACP-like_sf"/>
</dbReference>
<feature type="domain" description="Carrier" evidence="3">
    <location>
        <begin position="169"/>
        <end position="238"/>
    </location>
</feature>
<evidence type="ECO:0000256" key="2">
    <source>
        <dbReference type="ARBA" id="ARBA00022553"/>
    </source>
</evidence>
<keyword evidence="2" id="KW-0597">Phosphoprotein</keyword>
<dbReference type="Gene3D" id="3.30.300.30">
    <property type="match status" value="2"/>
</dbReference>
<protein>
    <recommendedName>
        <fullName evidence="3">Carrier domain-containing protein</fullName>
    </recommendedName>
</protein>
<dbReference type="Pfam" id="PF13193">
    <property type="entry name" value="AMP-binding_C"/>
    <property type="match status" value="1"/>
</dbReference>
<dbReference type="InterPro" id="IPR025110">
    <property type="entry name" value="AMP-bd_C"/>
</dbReference>
<evidence type="ECO:0000259" key="3">
    <source>
        <dbReference type="PROSITE" id="PS50075"/>
    </source>
</evidence>
<gene>
    <name evidence="4" type="ORF">OMM_02916</name>
</gene>
<name>A0A1V1P7X2_9BACT</name>
<dbReference type="PANTHER" id="PTHR44845:SF6">
    <property type="entry name" value="BETA-ALANINE-ACTIVATING ENZYME"/>
    <property type="match status" value="1"/>
</dbReference>
<evidence type="ECO:0000256" key="1">
    <source>
        <dbReference type="ARBA" id="ARBA00022450"/>
    </source>
</evidence>
<dbReference type="AlphaFoldDB" id="A0A1V1P7X2"/>